<dbReference type="Pfam" id="PF21789">
    <property type="entry name" value="TNP-like_RNaseH_C"/>
    <property type="match status" value="1"/>
</dbReference>
<feature type="domain" description="Transposable element P transposase-like RNase H C-terminal" evidence="1">
    <location>
        <begin position="4"/>
        <end position="33"/>
    </location>
</feature>
<comment type="caution">
    <text evidence="2">The sequence shown here is derived from an EMBL/GenBank/DDBJ whole genome shotgun (WGS) entry which is preliminary data.</text>
</comment>
<dbReference type="EMBL" id="CARXXK010000002">
    <property type="protein sequence ID" value="CAI6357295.1"/>
    <property type="molecule type" value="Genomic_DNA"/>
</dbReference>
<dbReference type="AlphaFoldDB" id="A0AAV0WN60"/>
<sequence length="253" mass="29219">MTNRLTQDPLENLFSIIRQRNGYNRNPTACTFRCCFGSICSYSLMKCSDKCNCEEDDDEYLNVDVLKECLIDHPNPDLIETDLDKEQNNLVSDNSSETSSLSLDCSPIPASLETCTVVYFSGYLANKCLEKFKCVDCYSNLITEKDLNDKNQLLLTYKTFDNIFTNTKGLKMPSSILLKISNICLAIFERKFEDIKIEKKVVTQLTNDATKKIVKNTSILNSSCKDHYMYIIELLFRTKMYKECKWIRYIKTS</sequence>
<evidence type="ECO:0000259" key="1">
    <source>
        <dbReference type="Pfam" id="PF21789"/>
    </source>
</evidence>
<keyword evidence="3" id="KW-1185">Reference proteome</keyword>
<proteinExistence type="predicted"/>
<gene>
    <name evidence="2" type="ORF">MEUPH1_LOCUS12933</name>
</gene>
<reference evidence="2 3" key="1">
    <citation type="submission" date="2023-01" db="EMBL/GenBank/DDBJ databases">
        <authorList>
            <person name="Whitehead M."/>
        </authorList>
    </citation>
    <scope>NUCLEOTIDE SEQUENCE [LARGE SCALE GENOMIC DNA]</scope>
</reference>
<dbReference type="Proteomes" id="UP001160148">
    <property type="component" value="Unassembled WGS sequence"/>
</dbReference>
<evidence type="ECO:0000313" key="2">
    <source>
        <dbReference type="EMBL" id="CAI6357295.1"/>
    </source>
</evidence>
<accession>A0AAV0WN60</accession>
<evidence type="ECO:0000313" key="3">
    <source>
        <dbReference type="Proteomes" id="UP001160148"/>
    </source>
</evidence>
<organism evidence="2 3">
    <name type="scientific">Macrosiphum euphorbiae</name>
    <name type="common">potato aphid</name>
    <dbReference type="NCBI Taxonomy" id="13131"/>
    <lineage>
        <taxon>Eukaryota</taxon>
        <taxon>Metazoa</taxon>
        <taxon>Ecdysozoa</taxon>
        <taxon>Arthropoda</taxon>
        <taxon>Hexapoda</taxon>
        <taxon>Insecta</taxon>
        <taxon>Pterygota</taxon>
        <taxon>Neoptera</taxon>
        <taxon>Paraneoptera</taxon>
        <taxon>Hemiptera</taxon>
        <taxon>Sternorrhyncha</taxon>
        <taxon>Aphidomorpha</taxon>
        <taxon>Aphidoidea</taxon>
        <taxon>Aphididae</taxon>
        <taxon>Macrosiphini</taxon>
        <taxon>Macrosiphum</taxon>
    </lineage>
</organism>
<protein>
    <recommendedName>
        <fullName evidence="1">Transposable element P transposase-like RNase H C-terminal domain-containing protein</fullName>
    </recommendedName>
</protein>
<dbReference type="InterPro" id="IPR048367">
    <property type="entry name" value="TNP-like_RNaseH_C"/>
</dbReference>
<name>A0AAV0WN60_9HEMI</name>